<dbReference type="GO" id="GO:0004519">
    <property type="term" value="F:endonuclease activity"/>
    <property type="evidence" value="ECO:0007669"/>
    <property type="project" value="InterPro"/>
</dbReference>
<dbReference type="InterPro" id="IPR004042">
    <property type="entry name" value="Intein_endonuc_central"/>
</dbReference>
<dbReference type="Proteomes" id="UP000289691">
    <property type="component" value="Unassembled WGS sequence"/>
</dbReference>
<dbReference type="InterPro" id="IPR027434">
    <property type="entry name" value="Homing_endonucl"/>
</dbReference>
<dbReference type="PROSITE" id="PS50819">
    <property type="entry name" value="INTEIN_ENDONUCLEASE"/>
    <property type="match status" value="1"/>
</dbReference>
<proteinExistence type="predicted"/>
<dbReference type="SUPFAM" id="SSF51294">
    <property type="entry name" value="Hedgehog/intein (Hint) domain"/>
    <property type="match status" value="1"/>
</dbReference>
<sequence>MSKERKRKGHQNPQNSVGDFEEERDLTEKSTAEQMPGIELTEGGFTDDTEVLTTDGPRAVSDLTIGTVVYALDPVTELCKLKPITSIQQVAPPAELINIQTRRSNLRVAPDHRIPFQTDSVGETRFQRACELHEKSIYRFINGWRQRPGYRLEGVDITNLVTDYEIRVWSEDHGHTFRAALPDGCDPIRQNSHTGYYFDPETFKQYQPAIESIADDVSLVAGPNARGRPYRFDGDDFIEFIGWFATEGNVYWPQSSDTAQVQIAQENTTHRETIAGLLKRMGLQGSVDSRSFEFSSTVFGTLFESLCGVGSQQKRLPALVWQTDQRQRQLLFETLMAGDGNDRGVYYTSSAQLASDMMRLCIELGIKPQYARRDQMWRLSTNCVNDGFKPDQNVRWIDASADLYRMTVADYGLVLAGRDGKFQWVGVSGVS</sequence>
<accession>A0A498KWN1</accession>
<feature type="region of interest" description="Disordered" evidence="1">
    <location>
        <begin position="1"/>
        <end position="53"/>
    </location>
</feature>
<dbReference type="AlphaFoldDB" id="A0A498KWN1"/>
<dbReference type="InterPro" id="IPR036844">
    <property type="entry name" value="Hint_dom_sf"/>
</dbReference>
<dbReference type="OrthoDB" id="302980at2157"/>
<evidence type="ECO:0000256" key="1">
    <source>
        <dbReference type="SAM" id="MobiDB-lite"/>
    </source>
</evidence>
<reference evidence="3 4" key="1">
    <citation type="submission" date="2019-01" db="EMBL/GenBank/DDBJ databases">
        <title>Halorientalis sp. F13-25 a new haloarchaeum isolated from hypersaline water.</title>
        <authorList>
            <person name="Ana D.-V."/>
            <person name="Cristina S.-P."/>
            <person name="Antonio V."/>
        </authorList>
    </citation>
    <scope>NUCLEOTIDE SEQUENCE [LARGE SCALE GENOMIC DNA]</scope>
    <source>
        <strain evidence="3 4">F13-25</strain>
    </source>
</reference>
<organism evidence="3 4">
    <name type="scientific">Halorientalis pallida</name>
    <dbReference type="NCBI Taxonomy" id="2479928"/>
    <lineage>
        <taxon>Archaea</taxon>
        <taxon>Methanobacteriati</taxon>
        <taxon>Methanobacteriota</taxon>
        <taxon>Stenosarchaea group</taxon>
        <taxon>Halobacteria</taxon>
        <taxon>Halobacteriales</taxon>
        <taxon>Haloarculaceae</taxon>
        <taxon>Halorientalis</taxon>
    </lineage>
</organism>
<dbReference type="RefSeq" id="WP_129070340.1">
    <property type="nucleotide sequence ID" value="NZ_RDFA01000007.1"/>
</dbReference>
<dbReference type="Gene3D" id="3.10.28.10">
    <property type="entry name" value="Homing endonucleases"/>
    <property type="match status" value="1"/>
</dbReference>
<dbReference type="EMBL" id="RDFA01000007">
    <property type="protein sequence ID" value="RXK47007.1"/>
    <property type="molecule type" value="Genomic_DNA"/>
</dbReference>
<feature type="domain" description="DOD-type homing endonuclease" evidence="2">
    <location>
        <begin position="240"/>
        <end position="366"/>
    </location>
</feature>
<comment type="caution">
    <text evidence="3">The sequence shown here is derived from an EMBL/GenBank/DDBJ whole genome shotgun (WGS) entry which is preliminary data.</text>
</comment>
<name>A0A498KWN1_9EURY</name>
<gene>
    <name evidence="3" type="ORF">EAF64_17870</name>
</gene>
<protein>
    <recommendedName>
        <fullName evidence="2">DOD-type homing endonuclease domain-containing protein</fullName>
    </recommendedName>
</protein>
<dbReference type="Gene3D" id="2.170.16.10">
    <property type="entry name" value="Hedgehog/Intein (Hint) domain"/>
    <property type="match status" value="1"/>
</dbReference>
<feature type="compositionally biased region" description="Basic residues" evidence="1">
    <location>
        <begin position="1"/>
        <end position="10"/>
    </location>
</feature>
<evidence type="ECO:0000313" key="4">
    <source>
        <dbReference type="Proteomes" id="UP000289691"/>
    </source>
</evidence>
<evidence type="ECO:0000313" key="3">
    <source>
        <dbReference type="EMBL" id="RXK47007.1"/>
    </source>
</evidence>
<keyword evidence="4" id="KW-1185">Reference proteome</keyword>
<evidence type="ECO:0000259" key="2">
    <source>
        <dbReference type="PROSITE" id="PS50819"/>
    </source>
</evidence>